<reference evidence="6" key="2">
    <citation type="submission" date="2024-01" db="EMBL/GenBank/DDBJ databases">
        <title>Draft genome sequence of Lactobacillus amylovorus strain TKL145.</title>
        <authorList>
            <person name="Tohno M."/>
            <person name="Tanizawa Y."/>
        </authorList>
    </citation>
    <scope>NUCLEOTIDE SEQUENCE [LARGE SCALE GENOMIC DNA]</scope>
    <source>
        <strain evidence="6">TKL145</strain>
    </source>
</reference>
<dbReference type="EMBL" id="BAAAAK010000018">
    <property type="protein sequence ID" value="GAA0043012.1"/>
    <property type="molecule type" value="Genomic_DNA"/>
</dbReference>
<dbReference type="Proteomes" id="UP001437574">
    <property type="component" value="Unassembled WGS sequence"/>
</dbReference>
<reference evidence="5 6" key="1">
    <citation type="journal article" date="2024" name="Int. J. Syst. Evol. Microbiol.">
        <title>Proposal of Lactobacillus amylovorus subsp. animalis subsp. nov. and an emended description of Lactobacillus amylovorus.</title>
        <authorList>
            <person name="Yamane K."/>
            <person name="Tanizawa Y."/>
            <person name="Kobayashi H."/>
            <person name="Kamizono T."/>
            <person name="Kojima Y."/>
            <person name="Takagi H."/>
            <person name="Tohno M."/>
        </authorList>
    </citation>
    <scope>NUCLEOTIDE SEQUENCE [LARGE SCALE GENOMIC DNA]</scope>
    <source>
        <strain evidence="5 6">TKL145</strain>
    </source>
</reference>
<dbReference type="AlphaFoldDB" id="A0ABC9VNW3"/>
<comment type="caution">
    <text evidence="5">The sequence shown here is derived from an EMBL/GenBank/DDBJ whole genome shotgun (WGS) entry which is preliminary data.</text>
</comment>
<gene>
    <name evidence="5" type="ORF">LATKL145_14230</name>
</gene>
<keyword evidence="3" id="KW-0233">DNA recombination</keyword>
<dbReference type="PANTHER" id="PTHR30349">
    <property type="entry name" value="PHAGE INTEGRASE-RELATED"/>
    <property type="match status" value="1"/>
</dbReference>
<dbReference type="GO" id="GO:0003677">
    <property type="term" value="F:DNA binding"/>
    <property type="evidence" value="ECO:0007669"/>
    <property type="project" value="UniProtKB-KW"/>
</dbReference>
<evidence type="ECO:0000313" key="5">
    <source>
        <dbReference type="EMBL" id="GAA0043012.1"/>
    </source>
</evidence>
<evidence type="ECO:0000256" key="3">
    <source>
        <dbReference type="ARBA" id="ARBA00023172"/>
    </source>
</evidence>
<proteinExistence type="inferred from homology"/>
<dbReference type="RefSeq" id="WP_353303045.1">
    <property type="nucleotide sequence ID" value="NZ_BAAAAK010000018.1"/>
</dbReference>
<sequence length="417" mass="47959">MAVSRIRTGRKEGKYRVRIQPINEDTGKVVSIPSQIANTRQDAKKLEREMWNEYYSGKYSAKSANELAQAINSYCEGEHDEGRWNNVTYRDWNYTCRLVADYFGNIKVRDVKENQMRAFARNYIDSHKNAGVSRHSTLDKVLQHLRAYCEMLRGQGVINVNPVPKNALKKFFRLDEFSVTPEKYVFTQNEVEAIKEKIISDLYDLQPSFWGSRIAILIALDVGMRPQEIQAVKWNQLVDEGSYKVFQINDAWSEKLNNLNGHLKGRPRGVSRKTLNLTPEVLGVLKIYHVKQRKMLQQKGIINKKNFILLNCRDTRLTKAGIPLGQKSMNDLLKRVAKEVGVANGDKPVSMYTCRHTVATRLGNTAGMSYPWASARMGHSLEMFMKTYVHPDKDKSQSMMDLMNRDASLRETKLRSI</sequence>
<dbReference type="Pfam" id="PF00589">
    <property type="entry name" value="Phage_integrase"/>
    <property type="match status" value="1"/>
</dbReference>
<comment type="similarity">
    <text evidence="1">Belongs to the 'phage' integrase family.</text>
</comment>
<evidence type="ECO:0000259" key="4">
    <source>
        <dbReference type="PROSITE" id="PS51898"/>
    </source>
</evidence>
<dbReference type="InterPro" id="IPR002104">
    <property type="entry name" value="Integrase_catalytic"/>
</dbReference>
<dbReference type="PROSITE" id="PS51898">
    <property type="entry name" value="TYR_RECOMBINASE"/>
    <property type="match status" value="1"/>
</dbReference>
<dbReference type="InterPro" id="IPR013762">
    <property type="entry name" value="Integrase-like_cat_sf"/>
</dbReference>
<protein>
    <submittedName>
        <fullName evidence="5">Tyrosine-type recombinase/integrase</fullName>
    </submittedName>
</protein>
<dbReference type="Gene3D" id="1.10.150.130">
    <property type="match status" value="1"/>
</dbReference>
<dbReference type="InterPro" id="IPR011010">
    <property type="entry name" value="DNA_brk_join_enz"/>
</dbReference>
<dbReference type="SUPFAM" id="SSF56349">
    <property type="entry name" value="DNA breaking-rejoining enzymes"/>
    <property type="match status" value="1"/>
</dbReference>
<organism evidence="5 6">
    <name type="scientific">Lactobacillus amylovorus subsp. animalium</name>
    <dbReference type="NCBI Taxonomy" id="3378536"/>
    <lineage>
        <taxon>Bacteria</taxon>
        <taxon>Bacillati</taxon>
        <taxon>Bacillota</taxon>
        <taxon>Bacilli</taxon>
        <taxon>Lactobacillales</taxon>
        <taxon>Lactobacillaceae</taxon>
        <taxon>Lactobacillus</taxon>
    </lineage>
</organism>
<evidence type="ECO:0000256" key="2">
    <source>
        <dbReference type="ARBA" id="ARBA00023125"/>
    </source>
</evidence>
<dbReference type="InterPro" id="IPR010998">
    <property type="entry name" value="Integrase_recombinase_N"/>
</dbReference>
<evidence type="ECO:0000256" key="1">
    <source>
        <dbReference type="ARBA" id="ARBA00008857"/>
    </source>
</evidence>
<name>A0ABC9VNW3_LACAM</name>
<dbReference type="InterPro" id="IPR050090">
    <property type="entry name" value="Tyrosine_recombinase_XerCD"/>
</dbReference>
<dbReference type="GO" id="GO:0006310">
    <property type="term" value="P:DNA recombination"/>
    <property type="evidence" value="ECO:0007669"/>
    <property type="project" value="UniProtKB-KW"/>
</dbReference>
<dbReference type="PANTHER" id="PTHR30349:SF41">
    <property type="entry name" value="INTEGRASE_RECOMBINASE PROTEIN MJ0367-RELATED"/>
    <property type="match status" value="1"/>
</dbReference>
<accession>A0ABC9VNW3</accession>
<evidence type="ECO:0000313" key="6">
    <source>
        <dbReference type="Proteomes" id="UP001437574"/>
    </source>
</evidence>
<feature type="domain" description="Tyr recombinase" evidence="4">
    <location>
        <begin position="181"/>
        <end position="401"/>
    </location>
</feature>
<keyword evidence="2" id="KW-0238">DNA-binding</keyword>
<dbReference type="Gene3D" id="1.10.443.10">
    <property type="entry name" value="Intergrase catalytic core"/>
    <property type="match status" value="1"/>
</dbReference>